<reference evidence="2 3" key="2">
    <citation type="journal article" date="2020" name="Int. J. Syst. Evol. Microbiol.">
        <title>Sulfuracidifex tepidarius gen. nov., sp. nov. and transfer of Sulfolobus metallicus Huber and Stetter 1992 to the genus Sulfuracidifex as Sulfuracidifex metallicus comb. nov.</title>
        <authorList>
            <person name="Itoh T."/>
            <person name="Miura T."/>
            <person name="Sakai H.D."/>
            <person name="Kato S."/>
            <person name="Ohkuma M."/>
            <person name="Takashina T."/>
        </authorList>
    </citation>
    <scope>NUCLEOTIDE SEQUENCE</scope>
    <source>
        <strain evidence="1 3">IC-006</strain>
        <strain evidence="2">IC-007</strain>
    </source>
</reference>
<reference evidence="4" key="1">
    <citation type="submission" date="2018-09" db="EMBL/GenBank/DDBJ databases">
        <title>Complete Genome Sequencing of Sulfolobus sp. JCM 16834.</title>
        <authorList>
            <person name="Kato S."/>
            <person name="Itoh T."/>
            <person name="Ohkuma M."/>
        </authorList>
    </citation>
    <scope>NUCLEOTIDE SEQUENCE [LARGE SCALE GENOMIC DNA]</scope>
    <source>
        <strain evidence="4">IC-007</strain>
    </source>
</reference>
<evidence type="ECO:0000313" key="1">
    <source>
        <dbReference type="EMBL" id="BBG23249.1"/>
    </source>
</evidence>
<dbReference type="EMBL" id="AP018930">
    <property type="protein sequence ID" value="BBG25999.1"/>
    <property type="molecule type" value="Genomic_DNA"/>
</dbReference>
<dbReference type="RefSeq" id="WP_054846826.1">
    <property type="nucleotide sequence ID" value="NZ_AP018929.1"/>
</dbReference>
<accession>A0A510DSW1</accession>
<evidence type="ECO:0000313" key="3">
    <source>
        <dbReference type="Proteomes" id="UP000322983"/>
    </source>
</evidence>
<dbReference type="Proteomes" id="UP000322983">
    <property type="component" value="Chromosome"/>
</dbReference>
<dbReference type="KEGG" id="step:IC006_0533"/>
<dbReference type="AlphaFoldDB" id="A0A510E0J1"/>
<gene>
    <name evidence="1" type="ORF">IC006_0533</name>
    <name evidence="2" type="ORF">IC007_0504</name>
</gene>
<name>A0A510E0J1_9CREN</name>
<accession>A0A510E0J1</accession>
<dbReference type="GeneID" id="41716967"/>
<dbReference type="Proteomes" id="UP000325030">
    <property type="component" value="Chromosome"/>
</dbReference>
<evidence type="ECO:0000313" key="2">
    <source>
        <dbReference type="EMBL" id="BBG25999.1"/>
    </source>
</evidence>
<evidence type="ECO:0000313" key="4">
    <source>
        <dbReference type="Proteomes" id="UP000325030"/>
    </source>
</evidence>
<proteinExistence type="predicted"/>
<organism evidence="2 4">
    <name type="scientific">Sulfuracidifex tepidarius</name>
    <dbReference type="NCBI Taxonomy" id="1294262"/>
    <lineage>
        <taxon>Archaea</taxon>
        <taxon>Thermoproteota</taxon>
        <taxon>Thermoprotei</taxon>
        <taxon>Sulfolobales</taxon>
        <taxon>Sulfolobaceae</taxon>
        <taxon>Sulfuracidifex</taxon>
    </lineage>
</organism>
<protein>
    <submittedName>
        <fullName evidence="2">Uncharacterized protein</fullName>
    </submittedName>
</protein>
<sequence length="61" mass="6523">MITVPVEVYTNSSGGLVTDVAVPRDGIVSFNVSSLVGEKFTIVFKYPSGDVNKTFVVTVLQ</sequence>
<dbReference type="EMBL" id="AP018929">
    <property type="protein sequence ID" value="BBG23249.1"/>
    <property type="molecule type" value="Genomic_DNA"/>
</dbReference>
<keyword evidence="3" id="KW-1185">Reference proteome</keyword>